<dbReference type="GO" id="GO:0005829">
    <property type="term" value="C:cytosol"/>
    <property type="evidence" value="ECO:0007669"/>
    <property type="project" value="TreeGrafter"/>
</dbReference>
<dbReference type="SUPFAM" id="SSF52540">
    <property type="entry name" value="P-loop containing nucleoside triphosphate hydrolases"/>
    <property type="match status" value="2"/>
</dbReference>
<keyword evidence="21" id="KW-1185">Reference proteome</keyword>
<protein>
    <recommendedName>
        <fullName evidence="15 16">Replicative DNA helicase</fullName>
        <ecNumber evidence="15 16">5.6.2.3</ecNumber>
    </recommendedName>
</protein>
<feature type="region of interest" description="Disordered" evidence="17">
    <location>
        <begin position="1"/>
        <end position="28"/>
    </location>
</feature>
<dbReference type="InterPro" id="IPR004042">
    <property type="entry name" value="Intein_endonuc_central"/>
</dbReference>
<keyword evidence="2 16" id="KW-0639">Primosome</keyword>
<organism evidence="20 21">
    <name type="scientific">Mycolicibacterium bacteremicum</name>
    <name type="common">Mycobacterium bacteremicum</name>
    <dbReference type="NCBI Taxonomy" id="564198"/>
    <lineage>
        <taxon>Bacteria</taxon>
        <taxon>Bacillati</taxon>
        <taxon>Actinomycetota</taxon>
        <taxon>Actinomycetes</taxon>
        <taxon>Mycobacteriales</taxon>
        <taxon>Mycobacteriaceae</taxon>
        <taxon>Mycolicibacterium</taxon>
    </lineage>
</organism>
<sequence>MAVVDDFSHAGGHSDLEEPPREDIGRQPPQDMAAEQAVLGGMLLSKDAIADVLEKMRSADFYRPAHQDVAEVILDLYDRGEPADAVTVAAELDRRGQLRRVGGAPYLHTLISTVPTAANAGYYATIVAEKALLRRLVEAGTRVVQYGYAGADGADVADVVDRAQAEIYDVTENRNQSEDFVALEDLLQPTMDEIDAIASSGGMSRGVPTGFIDLDEITNGLHGGQMIIIAARPGVGKALALDTPLPTPTGWTTMGEVAVGDLLIGDDGQPTRVVAATEVMLGRPCYEVEFSDGTVIVADEQHQWLTETRASRKSAQAAATGYHRYKNQRTFAAVRTTDEIARTLRCPTQDRRLNHSVANAKPLAAADADLLVAPYTLGAWLGDGTTAAAQITTADPEILMRIEGEGTSVGSVQARLRAIGVLGDKHIPMTYLRASEAQRRALLAGLLDTDGTVTNGGSVQFSVTNRRLVDDVEELIVSLGYRCHRSTKRVSGRTEASSTAYTLTFSAEDVVFGLERKALLHKERRANSGSARRSSRFIVDVRPVVSVPVRCVEVDNDSHMYLASRSMVPTHNSTLGLDFMRSCSIKHQLASVIFSLEMSKSEIVMRLLSAEANIKLGDMRSGRMNDDDWTRLARRMSEISEAPLYIDDSPNLTMMEIRAKARRLKKKADLQLIVVDYLQLMSSGKKYDSRQQEVSDFSRSLKLMAKELHVPVVAISQLNRGPEQRTDKRPQVSDLRESGSLEQDADMVMLLHRPDAFDREDPRGGEADIILGKHRNGPTANITVAHQLHLSRFTNMAR</sequence>
<dbReference type="GO" id="GO:0006269">
    <property type="term" value="P:DNA replication, synthesis of primer"/>
    <property type="evidence" value="ECO:0007669"/>
    <property type="project" value="UniProtKB-UniRule"/>
</dbReference>
<dbReference type="InterPro" id="IPR036185">
    <property type="entry name" value="DNA_heli_DnaB-like_N_sf"/>
</dbReference>
<dbReference type="Gene3D" id="3.40.50.300">
    <property type="entry name" value="P-loop containing nucleotide triphosphate hydrolases"/>
    <property type="match status" value="2"/>
</dbReference>
<dbReference type="SMART" id="SM00306">
    <property type="entry name" value="HintN"/>
    <property type="match status" value="1"/>
</dbReference>
<dbReference type="Pfam" id="PF00772">
    <property type="entry name" value="DnaB"/>
    <property type="match status" value="1"/>
</dbReference>
<evidence type="ECO:0000256" key="5">
    <source>
        <dbReference type="ARBA" id="ARBA00022741"/>
    </source>
</evidence>
<feature type="compositionally biased region" description="Basic and acidic residues" evidence="17">
    <location>
        <begin position="1"/>
        <end position="25"/>
    </location>
</feature>
<feature type="domain" description="SF4 helicase" evidence="19">
    <location>
        <begin position="573"/>
        <end position="798"/>
    </location>
</feature>
<dbReference type="SUPFAM" id="SSF55608">
    <property type="entry name" value="Homing endonucleases"/>
    <property type="match status" value="1"/>
</dbReference>
<reference evidence="20 21" key="1">
    <citation type="submission" date="2017-02" db="EMBL/GenBank/DDBJ databases">
        <title>The new phylogeny of genus Mycobacterium.</title>
        <authorList>
            <person name="Tortoli E."/>
            <person name="Trovato A."/>
            <person name="Cirillo D.M."/>
        </authorList>
    </citation>
    <scope>NUCLEOTIDE SEQUENCE [LARGE SCALE GENOMIC DNA]</scope>
    <source>
        <strain evidence="20 21">DSM 45578</strain>
    </source>
</reference>
<dbReference type="InterPro" id="IPR007693">
    <property type="entry name" value="DNA_helicase_DnaB-like_N"/>
</dbReference>
<dbReference type="InterPro" id="IPR006142">
    <property type="entry name" value="INTEIN"/>
</dbReference>
<dbReference type="GO" id="GO:0003677">
    <property type="term" value="F:DNA binding"/>
    <property type="evidence" value="ECO:0007669"/>
    <property type="project" value="UniProtKB-UniRule"/>
</dbReference>
<evidence type="ECO:0000256" key="14">
    <source>
        <dbReference type="ARBA" id="ARBA00048954"/>
    </source>
</evidence>
<feature type="region of interest" description="Disordered" evidence="17">
    <location>
        <begin position="718"/>
        <end position="739"/>
    </location>
</feature>
<evidence type="ECO:0000256" key="6">
    <source>
        <dbReference type="ARBA" id="ARBA00022801"/>
    </source>
</evidence>
<keyword evidence="9 16" id="KW-0067">ATP-binding</keyword>
<dbReference type="FunFam" id="1.10.860.10:FF:000001">
    <property type="entry name" value="Replicative DNA helicase"/>
    <property type="match status" value="1"/>
</dbReference>
<keyword evidence="11 16" id="KW-0238">DNA-binding</keyword>
<comment type="function">
    <text evidence="13 16">The intein is an endonuclease.</text>
</comment>
<dbReference type="GO" id="GO:0005524">
    <property type="term" value="F:ATP binding"/>
    <property type="evidence" value="ECO:0007669"/>
    <property type="project" value="UniProtKB-UniRule"/>
</dbReference>
<evidence type="ECO:0000256" key="2">
    <source>
        <dbReference type="ARBA" id="ARBA00022515"/>
    </source>
</evidence>
<dbReference type="InterPro" id="IPR036844">
    <property type="entry name" value="Hint_dom_sf"/>
</dbReference>
<dbReference type="Pfam" id="PF03796">
    <property type="entry name" value="DnaB_C"/>
    <property type="match status" value="2"/>
</dbReference>
<keyword evidence="10" id="KW-0651">Protein splicing</keyword>
<keyword evidence="3 16" id="KW-0235">DNA replication</keyword>
<keyword evidence="5 16" id="KW-0547">Nucleotide-binding</keyword>
<evidence type="ECO:0000259" key="19">
    <source>
        <dbReference type="PROSITE" id="PS51199"/>
    </source>
</evidence>
<proteinExistence type="inferred from homology"/>
<dbReference type="PRINTS" id="PR00379">
    <property type="entry name" value="INTEIN"/>
</dbReference>
<evidence type="ECO:0000256" key="13">
    <source>
        <dbReference type="ARBA" id="ARBA00044940"/>
    </source>
</evidence>
<evidence type="ECO:0000256" key="12">
    <source>
        <dbReference type="ARBA" id="ARBA00023235"/>
    </source>
</evidence>
<dbReference type="CDD" id="cd00984">
    <property type="entry name" value="DnaB_C"/>
    <property type="match status" value="1"/>
</dbReference>
<evidence type="ECO:0000256" key="16">
    <source>
        <dbReference type="RuleBase" id="RU362085"/>
    </source>
</evidence>
<dbReference type="GO" id="GO:0016887">
    <property type="term" value="F:ATP hydrolysis activity"/>
    <property type="evidence" value="ECO:0007669"/>
    <property type="project" value="RHEA"/>
</dbReference>
<dbReference type="EC" id="5.6.2.3" evidence="15 16"/>
<dbReference type="PROSITE" id="PS50819">
    <property type="entry name" value="INTEIN_ENDONUCLEASE"/>
    <property type="match status" value="1"/>
</dbReference>
<evidence type="ECO:0000256" key="10">
    <source>
        <dbReference type="ARBA" id="ARBA00023000"/>
    </source>
</evidence>
<keyword evidence="6 16" id="KW-0378">Hydrolase</keyword>
<keyword evidence="4" id="KW-0677">Repeat</keyword>
<evidence type="ECO:0000256" key="7">
    <source>
        <dbReference type="ARBA" id="ARBA00022806"/>
    </source>
</evidence>
<feature type="domain" description="DOD-type homing endonuclease" evidence="18">
    <location>
        <begin position="376"/>
        <end position="481"/>
    </location>
</feature>
<dbReference type="NCBIfam" id="TIGR01443">
    <property type="entry name" value="intein_Cterm"/>
    <property type="match status" value="1"/>
</dbReference>
<gene>
    <name evidence="20" type="ORF">BST17_27315</name>
</gene>
<dbReference type="OrthoDB" id="9773982at2"/>
<dbReference type="AlphaFoldDB" id="A0A1W9YNP5"/>
<name>A0A1W9YNP5_MYCBA</name>
<dbReference type="SUPFAM" id="SSF51294">
    <property type="entry name" value="Hedgehog/intein (Hint) domain"/>
    <property type="match status" value="1"/>
</dbReference>
<dbReference type="InterPro" id="IPR007692">
    <property type="entry name" value="DNA_helicase_DnaB"/>
</dbReference>
<feature type="domain" description="SF4 helicase" evidence="19">
    <location>
        <begin position="200"/>
        <end position="237"/>
    </location>
</feature>
<dbReference type="Gene3D" id="1.10.860.10">
    <property type="entry name" value="DNAb Helicase, Chain A"/>
    <property type="match status" value="1"/>
</dbReference>
<evidence type="ECO:0000259" key="18">
    <source>
        <dbReference type="PROSITE" id="PS50819"/>
    </source>
</evidence>
<dbReference type="InterPro" id="IPR004860">
    <property type="entry name" value="LAGLIDADG_dom"/>
</dbReference>
<comment type="catalytic activity">
    <reaction evidence="14 16">
        <text>ATP + H2O = ADP + phosphate + H(+)</text>
        <dbReference type="Rhea" id="RHEA:13065"/>
        <dbReference type="ChEBI" id="CHEBI:15377"/>
        <dbReference type="ChEBI" id="CHEBI:15378"/>
        <dbReference type="ChEBI" id="CHEBI:30616"/>
        <dbReference type="ChEBI" id="CHEBI:43474"/>
        <dbReference type="ChEBI" id="CHEBI:456216"/>
        <dbReference type="EC" id="5.6.2.3"/>
    </reaction>
</comment>
<evidence type="ECO:0000256" key="17">
    <source>
        <dbReference type="SAM" id="MobiDB-lite"/>
    </source>
</evidence>
<comment type="similarity">
    <text evidence="1 16">Belongs to the helicase family. DnaB subfamily.</text>
</comment>
<evidence type="ECO:0000256" key="11">
    <source>
        <dbReference type="ARBA" id="ARBA00023125"/>
    </source>
</evidence>
<comment type="caution">
    <text evidence="20">The sequence shown here is derived from an EMBL/GenBank/DDBJ whole genome shotgun (WGS) entry which is preliminary data.</text>
</comment>
<dbReference type="GO" id="GO:0043139">
    <property type="term" value="F:5'-3' DNA helicase activity"/>
    <property type="evidence" value="ECO:0007669"/>
    <property type="project" value="UniProtKB-EC"/>
</dbReference>
<dbReference type="InterPro" id="IPR027417">
    <property type="entry name" value="P-loop_NTPase"/>
</dbReference>
<evidence type="ECO:0000256" key="15">
    <source>
        <dbReference type="NCBIfam" id="TIGR00665"/>
    </source>
</evidence>
<accession>A0A1W9YNP5</accession>
<dbReference type="Proteomes" id="UP000192366">
    <property type="component" value="Unassembled WGS sequence"/>
</dbReference>
<keyword evidence="12" id="KW-0413">Isomerase</keyword>
<dbReference type="GO" id="GO:0004519">
    <property type="term" value="F:endonuclease activity"/>
    <property type="evidence" value="ECO:0007669"/>
    <property type="project" value="InterPro"/>
</dbReference>
<keyword evidence="7 16" id="KW-0347">Helicase</keyword>
<dbReference type="PANTHER" id="PTHR30153">
    <property type="entry name" value="REPLICATIVE DNA HELICASE DNAB"/>
    <property type="match status" value="1"/>
</dbReference>
<dbReference type="PANTHER" id="PTHR30153:SF2">
    <property type="entry name" value="REPLICATIVE DNA HELICASE"/>
    <property type="match status" value="1"/>
</dbReference>
<evidence type="ECO:0000256" key="3">
    <source>
        <dbReference type="ARBA" id="ARBA00022705"/>
    </source>
</evidence>
<dbReference type="GO" id="GO:0016539">
    <property type="term" value="P:intein-mediated protein splicing"/>
    <property type="evidence" value="ECO:0007669"/>
    <property type="project" value="InterPro"/>
</dbReference>
<dbReference type="InterPro" id="IPR030934">
    <property type="entry name" value="Intein_C"/>
</dbReference>
<dbReference type="InterPro" id="IPR003587">
    <property type="entry name" value="Hint_dom_N"/>
</dbReference>
<comment type="function">
    <text evidence="16">The main replicative DNA helicase, it participates in initiation and elongation during chromosome replication. Travels ahead of the DNA replisome, separating dsDNA into templates for DNA synthesis. A processive ATP-dependent 5'-3' DNA helicase it has DNA-dependent ATPase activity.</text>
</comment>
<dbReference type="SUPFAM" id="SSF48024">
    <property type="entry name" value="N-terminal domain of DnaB helicase"/>
    <property type="match status" value="1"/>
</dbReference>
<feature type="compositionally biased region" description="Basic and acidic residues" evidence="17">
    <location>
        <begin position="722"/>
        <end position="739"/>
    </location>
</feature>
<evidence type="ECO:0000256" key="4">
    <source>
        <dbReference type="ARBA" id="ARBA00022737"/>
    </source>
</evidence>
<keyword evidence="8" id="KW-0068">Autocatalytic cleavage</keyword>
<dbReference type="PROSITE" id="PS51199">
    <property type="entry name" value="SF4_HELICASE"/>
    <property type="match status" value="2"/>
</dbReference>
<dbReference type="EMBL" id="MVHJ01000045">
    <property type="protein sequence ID" value="ORA01629.1"/>
    <property type="molecule type" value="Genomic_DNA"/>
</dbReference>
<dbReference type="NCBIfam" id="TIGR00665">
    <property type="entry name" value="DnaB"/>
    <property type="match status" value="1"/>
</dbReference>
<dbReference type="InterPro" id="IPR027434">
    <property type="entry name" value="Homing_endonucl"/>
</dbReference>
<dbReference type="RefSeq" id="WP_083062143.1">
    <property type="nucleotide sequence ID" value="NZ_JACKVM010000008.1"/>
</dbReference>
<evidence type="ECO:0000256" key="1">
    <source>
        <dbReference type="ARBA" id="ARBA00008428"/>
    </source>
</evidence>
<evidence type="ECO:0000313" key="21">
    <source>
        <dbReference type="Proteomes" id="UP000192366"/>
    </source>
</evidence>
<dbReference type="InterPro" id="IPR016136">
    <property type="entry name" value="DNA_helicase_N/primase_C"/>
</dbReference>
<dbReference type="Gene3D" id="3.10.28.10">
    <property type="entry name" value="Homing endonucleases"/>
    <property type="match status" value="1"/>
</dbReference>
<evidence type="ECO:0000256" key="9">
    <source>
        <dbReference type="ARBA" id="ARBA00022840"/>
    </source>
</evidence>
<dbReference type="InterPro" id="IPR007694">
    <property type="entry name" value="DNA_helicase_DnaB-like_C"/>
</dbReference>
<dbReference type="Pfam" id="PF14528">
    <property type="entry name" value="LAGLIDADG_3"/>
    <property type="match status" value="1"/>
</dbReference>
<dbReference type="STRING" id="564198.BST17_27315"/>
<dbReference type="GO" id="GO:1990077">
    <property type="term" value="C:primosome complex"/>
    <property type="evidence" value="ECO:0007669"/>
    <property type="project" value="UniProtKB-UniRule"/>
</dbReference>
<evidence type="ECO:0000256" key="8">
    <source>
        <dbReference type="ARBA" id="ARBA00022813"/>
    </source>
</evidence>
<evidence type="ECO:0000313" key="20">
    <source>
        <dbReference type="EMBL" id="ORA01629.1"/>
    </source>
</evidence>